<dbReference type="GO" id="GO:0016020">
    <property type="term" value="C:membrane"/>
    <property type="evidence" value="ECO:0007669"/>
    <property type="project" value="UniProtKB-SubCell"/>
</dbReference>
<keyword evidence="2 6" id="KW-0812">Transmembrane</keyword>
<feature type="compositionally biased region" description="Low complexity" evidence="5">
    <location>
        <begin position="111"/>
        <end position="140"/>
    </location>
</feature>
<dbReference type="GO" id="GO:0071944">
    <property type="term" value="C:cell periphery"/>
    <property type="evidence" value="ECO:0007669"/>
    <property type="project" value="UniProtKB-ARBA"/>
</dbReference>
<dbReference type="PANTHER" id="PTHR15549:SF6">
    <property type="entry name" value="MID2 DOMAIN-CONTAINING PROTEIN"/>
    <property type="match status" value="1"/>
</dbReference>
<name>A0AA40CM28_9PEZI</name>
<feature type="transmembrane region" description="Helical" evidence="6">
    <location>
        <begin position="161"/>
        <end position="185"/>
    </location>
</feature>
<evidence type="ECO:0000313" key="9">
    <source>
        <dbReference type="Proteomes" id="UP001174936"/>
    </source>
</evidence>
<feature type="region of interest" description="Disordered" evidence="5">
    <location>
        <begin position="111"/>
        <end position="156"/>
    </location>
</feature>
<evidence type="ECO:0000256" key="2">
    <source>
        <dbReference type="ARBA" id="ARBA00022692"/>
    </source>
</evidence>
<accession>A0AA40CM28</accession>
<dbReference type="PANTHER" id="PTHR15549">
    <property type="entry name" value="PAIRED IMMUNOGLOBULIN-LIKE TYPE 2 RECEPTOR"/>
    <property type="match status" value="1"/>
</dbReference>
<evidence type="ECO:0000256" key="4">
    <source>
        <dbReference type="ARBA" id="ARBA00023136"/>
    </source>
</evidence>
<feature type="compositionally biased region" description="Pro residues" evidence="5">
    <location>
        <begin position="312"/>
        <end position="325"/>
    </location>
</feature>
<comment type="caution">
    <text evidence="8">The sequence shown here is derived from an EMBL/GenBank/DDBJ whole genome shotgun (WGS) entry which is preliminary data.</text>
</comment>
<dbReference type="Pfam" id="PF05808">
    <property type="entry name" value="Podoplanin"/>
    <property type="match status" value="1"/>
</dbReference>
<dbReference type="CDD" id="cd12087">
    <property type="entry name" value="TM_EGFR-like"/>
    <property type="match status" value="1"/>
</dbReference>
<evidence type="ECO:0000256" key="6">
    <source>
        <dbReference type="SAM" id="Phobius"/>
    </source>
</evidence>
<evidence type="ECO:0000256" key="7">
    <source>
        <dbReference type="SAM" id="SignalP"/>
    </source>
</evidence>
<reference evidence="8" key="1">
    <citation type="submission" date="2023-06" db="EMBL/GenBank/DDBJ databases">
        <title>Genome-scale phylogeny and comparative genomics of the fungal order Sordariales.</title>
        <authorList>
            <consortium name="Lawrence Berkeley National Laboratory"/>
            <person name="Hensen N."/>
            <person name="Bonometti L."/>
            <person name="Westerberg I."/>
            <person name="Brannstrom I.O."/>
            <person name="Guillou S."/>
            <person name="Cros-Aarteil S."/>
            <person name="Calhoun S."/>
            <person name="Haridas S."/>
            <person name="Kuo A."/>
            <person name="Mondo S."/>
            <person name="Pangilinan J."/>
            <person name="Riley R."/>
            <person name="Labutti K."/>
            <person name="Andreopoulos B."/>
            <person name="Lipzen A."/>
            <person name="Chen C."/>
            <person name="Yanf M."/>
            <person name="Daum C."/>
            <person name="Ng V."/>
            <person name="Clum A."/>
            <person name="Steindorff A."/>
            <person name="Ohm R."/>
            <person name="Martin F."/>
            <person name="Silar P."/>
            <person name="Natvig D."/>
            <person name="Lalanne C."/>
            <person name="Gautier V."/>
            <person name="Ament-Velasquez S.L."/>
            <person name="Kruys A."/>
            <person name="Hutchinson M.I."/>
            <person name="Powell A.J."/>
            <person name="Barry K."/>
            <person name="Miller A.N."/>
            <person name="Grigoriev I.V."/>
            <person name="Debuchy R."/>
            <person name="Gladieux P."/>
            <person name="Thoren M.H."/>
            <person name="Johannesson H."/>
        </authorList>
    </citation>
    <scope>NUCLEOTIDE SEQUENCE</scope>
    <source>
        <strain evidence="8">SMH2532-1</strain>
    </source>
</reference>
<feature type="signal peptide" evidence="7">
    <location>
        <begin position="1"/>
        <end position="21"/>
    </location>
</feature>
<organism evidence="8 9">
    <name type="scientific">Cercophora newfieldiana</name>
    <dbReference type="NCBI Taxonomy" id="92897"/>
    <lineage>
        <taxon>Eukaryota</taxon>
        <taxon>Fungi</taxon>
        <taxon>Dikarya</taxon>
        <taxon>Ascomycota</taxon>
        <taxon>Pezizomycotina</taxon>
        <taxon>Sordariomycetes</taxon>
        <taxon>Sordariomycetidae</taxon>
        <taxon>Sordariales</taxon>
        <taxon>Lasiosphaeriaceae</taxon>
        <taxon>Cercophora</taxon>
    </lineage>
</organism>
<feature type="chain" id="PRO_5041361178" description="Extracellular membrane protein CFEM domain-containing protein" evidence="7">
    <location>
        <begin position="22"/>
        <end position="379"/>
    </location>
</feature>
<keyword evidence="7" id="KW-0732">Signal</keyword>
<feature type="compositionally biased region" description="Pro residues" evidence="5">
    <location>
        <begin position="281"/>
        <end position="296"/>
    </location>
</feature>
<keyword evidence="4 6" id="KW-0472">Membrane</keyword>
<proteinExistence type="predicted"/>
<dbReference type="Proteomes" id="UP001174936">
    <property type="component" value="Unassembled WGS sequence"/>
</dbReference>
<dbReference type="EMBL" id="JAULSV010000005">
    <property type="protein sequence ID" value="KAK0643417.1"/>
    <property type="molecule type" value="Genomic_DNA"/>
</dbReference>
<keyword evidence="3 6" id="KW-1133">Transmembrane helix</keyword>
<evidence type="ECO:0008006" key="10">
    <source>
        <dbReference type="Google" id="ProtNLM"/>
    </source>
</evidence>
<evidence type="ECO:0000313" key="8">
    <source>
        <dbReference type="EMBL" id="KAK0643417.1"/>
    </source>
</evidence>
<evidence type="ECO:0000256" key="1">
    <source>
        <dbReference type="ARBA" id="ARBA00004167"/>
    </source>
</evidence>
<feature type="region of interest" description="Disordered" evidence="5">
    <location>
        <begin position="194"/>
        <end position="213"/>
    </location>
</feature>
<dbReference type="AlphaFoldDB" id="A0AA40CM28"/>
<evidence type="ECO:0000256" key="3">
    <source>
        <dbReference type="ARBA" id="ARBA00022989"/>
    </source>
</evidence>
<feature type="region of interest" description="Disordered" evidence="5">
    <location>
        <begin position="226"/>
        <end position="379"/>
    </location>
</feature>
<comment type="subcellular location">
    <subcellularLocation>
        <location evidence="1">Membrane</location>
        <topology evidence="1">Single-pass membrane protein</topology>
    </subcellularLocation>
</comment>
<gene>
    <name evidence="8" type="ORF">B0T16DRAFT_415861</name>
</gene>
<keyword evidence="9" id="KW-1185">Reference proteome</keyword>
<dbReference type="InterPro" id="IPR051694">
    <property type="entry name" value="Immunoregulatory_rcpt-like"/>
</dbReference>
<protein>
    <recommendedName>
        <fullName evidence="10">Extracellular membrane protein CFEM domain-containing protein</fullName>
    </recommendedName>
</protein>
<sequence length="379" mass="39393">MRCLPTSLLALLAVSVSGVVAVIDFSFYPVAAQDCMYKASNSSNCDSASVTDTNKCLCSNGGNFVTDTAKCLGTSASSEVSTVYKTMKQACADSKTPLSISEQQFLSAASTKSSTSSSSSRTSTSSSTSTSQTSSTSDATPNPTGSQEPQEKKSNGLSTGALAGIISGGAIVGIAVISGIVVLLLRRRKRKDEEESHPMLAHGHNPSGQNFYPTPGQTVVVGHDMGRNSGAGSWSNDAKWRPAGSPDPRNSTFNWESPYDPAGSPPIKQGFQTPPTQHGFPSPPPQGGFPTPPPPLQQGFAAPGQQFKAYQPPLPSPQPAAPQPPVFELGSNQLPAEAPGSTIPTSTVVEMDGTPVPPHGFEPRPEHGYPPQFGGAAYR</sequence>
<evidence type="ECO:0000256" key="5">
    <source>
        <dbReference type="SAM" id="MobiDB-lite"/>
    </source>
</evidence>